<evidence type="ECO:0000313" key="18">
    <source>
        <dbReference type="Proteomes" id="UP000031516"/>
    </source>
</evidence>
<comment type="pathway">
    <text evidence="13">Terpene metabolism; lanosterol biosynthesis; lanosterol from farnesyl diphosphate: step 3/3.</text>
</comment>
<keyword evidence="9" id="KW-0443">Lipid metabolism</keyword>
<evidence type="ECO:0000256" key="3">
    <source>
        <dbReference type="ARBA" id="ARBA00009755"/>
    </source>
</evidence>
<evidence type="ECO:0000256" key="4">
    <source>
        <dbReference type="ARBA" id="ARBA00022516"/>
    </source>
</evidence>
<gene>
    <name evidence="17" type="ORF">KLDO_g1596</name>
</gene>
<dbReference type="InterPro" id="IPR002365">
    <property type="entry name" value="Terpene_synthase_CS"/>
</dbReference>
<dbReference type="NCBIfam" id="TIGR01787">
    <property type="entry name" value="squalene_cyclas"/>
    <property type="match status" value="1"/>
</dbReference>
<evidence type="ECO:0000256" key="9">
    <source>
        <dbReference type="ARBA" id="ARBA00023098"/>
    </source>
</evidence>
<dbReference type="OrthoDB" id="21502at2759"/>
<dbReference type="GO" id="GO:0005811">
    <property type="term" value="C:lipid droplet"/>
    <property type="evidence" value="ECO:0007669"/>
    <property type="project" value="UniProtKB-SubCell"/>
</dbReference>
<keyword evidence="6" id="KW-0677">Repeat</keyword>
<feature type="domain" description="Squalene cyclase C-terminal" evidence="15">
    <location>
        <begin position="389"/>
        <end position="723"/>
    </location>
</feature>
<evidence type="ECO:0000256" key="5">
    <source>
        <dbReference type="ARBA" id="ARBA00022677"/>
    </source>
</evidence>
<keyword evidence="7" id="KW-0256">Endoplasmic reticulum</keyword>
<dbReference type="GO" id="GO:0016104">
    <property type="term" value="P:triterpenoid biosynthetic process"/>
    <property type="evidence" value="ECO:0007669"/>
    <property type="project" value="InterPro"/>
</dbReference>
<dbReference type="AlphaFoldDB" id="A0A0A8L5B5"/>
<proteinExistence type="inferred from homology"/>
<dbReference type="FunFam" id="1.50.10.20:FF:000027">
    <property type="entry name" value="Terpene cyclase/mutase family member"/>
    <property type="match status" value="1"/>
</dbReference>
<evidence type="ECO:0000256" key="1">
    <source>
        <dbReference type="ARBA" id="ARBA00004406"/>
    </source>
</evidence>
<keyword evidence="4" id="KW-0444">Lipid biosynthesis</keyword>
<dbReference type="InterPro" id="IPR008930">
    <property type="entry name" value="Terpenoid_cyclase/PrenylTrfase"/>
</dbReference>
<comment type="subcellular location">
    <subcellularLocation>
        <location evidence="1">Endoplasmic reticulum membrane</location>
        <topology evidence="1">Peripheral membrane protein</topology>
    </subcellularLocation>
    <subcellularLocation>
        <location evidence="2">Lipid droplet</location>
    </subcellularLocation>
</comment>
<keyword evidence="18" id="KW-1185">Reference proteome</keyword>
<keyword evidence="8" id="KW-0752">Steroid biosynthesis</keyword>
<reference evidence="17 18" key="1">
    <citation type="submission" date="2014-03" db="EMBL/GenBank/DDBJ databases">
        <title>The genome of Kluyveromyces dobzhanskii.</title>
        <authorList>
            <person name="Nystedt B."/>
            <person name="Astrom S."/>
        </authorList>
    </citation>
    <scope>NUCLEOTIDE SEQUENCE [LARGE SCALE GENOMIC DNA]</scope>
    <source>
        <strain evidence="17 18">CBS 2104</strain>
    </source>
</reference>
<evidence type="ECO:0000256" key="11">
    <source>
        <dbReference type="ARBA" id="ARBA00023235"/>
    </source>
</evidence>
<sequence length="731" mass="83855">MQELYSERIGLPGTDPKRWRLTTNELGRESWDYLNESDSEKVPQSTFTQWLLRSDDFPEPNPEVNSETPGFNAWNAAYNGGKYLTLLQDPESGIFPCQYKGPMFLTIGYVATMYISKREIPEHERIEMIRYVANYAHPVDGGWGLHNVDKSTVLGTVLNYVMVRLLGLPKDHEVCVRARDTLMRLGGAIGSPHWAKIWLSILNLYKWEGVNPAPPELWMLPYGLSIHPARWWVHTRGIYLPVSYLSSKQYSCELDPLLEEIRAEIYTKPFESINFKEHRNTVCGVDLYYPHSKVLDTLNYCMVKYEKYLRPAWLLKKSTKRVYEIVKTEIANTDYLCIAPVNMAFCAIVTMLEEGKDSEEFGKFLYRFKDVLFHGPQGLTVMGTNGVQVWDCAFYVQYMFMAGLAELPEFHDSVVRAFKFLCRSQFTEDCVEGSFRDKRLGAWPFSTKEQGYTVSDCTAEATKAVIMVLNSDKYKDVWKTYDTKKLENGIDVLLSLQNLSTFEYGSFATYEKIKAPLLMEALNPAEVFGNIMVEFPYVECTDSSLLGLTYFRRYFNYRKKDIDNSIEAGISFIKDAQASDGSWYGCWGICYTYAGMFALEALSTVGETYENSEVVRKGCDFLVSKQLEDGGWSETMKSSELHYYTSDKLSYCVQTAWVLVGLISANYPDKSVIDKGIELLKQRQQKSGEWKFEAVEGVFNHSCAIEYPSYRFLFPIKALGLYVKKYGKDAI</sequence>
<dbReference type="Gene3D" id="1.50.10.20">
    <property type="match status" value="2"/>
</dbReference>
<evidence type="ECO:0000256" key="6">
    <source>
        <dbReference type="ARBA" id="ARBA00022737"/>
    </source>
</evidence>
<dbReference type="InterPro" id="IPR032696">
    <property type="entry name" value="SQ_cyclase_C"/>
</dbReference>
<keyword evidence="5" id="KW-0551">Lipid droplet</keyword>
<keyword evidence="11 14" id="KW-0413">Isomerase</keyword>
<evidence type="ECO:0000256" key="12">
    <source>
        <dbReference type="ARBA" id="ARBA00051240"/>
    </source>
</evidence>
<dbReference type="GO" id="GO:0005789">
    <property type="term" value="C:endoplasmic reticulum membrane"/>
    <property type="evidence" value="ECO:0007669"/>
    <property type="project" value="UniProtKB-SubCell"/>
</dbReference>
<dbReference type="PANTHER" id="PTHR11764">
    <property type="entry name" value="TERPENE CYCLASE/MUTASE FAMILY MEMBER"/>
    <property type="match status" value="1"/>
</dbReference>
<dbReference type="SUPFAM" id="SSF48239">
    <property type="entry name" value="Terpenoid cyclases/Protein prenyltransferases"/>
    <property type="match status" value="2"/>
</dbReference>
<keyword evidence="10" id="KW-0472">Membrane</keyword>
<dbReference type="EMBL" id="CCBQ010000022">
    <property type="protein sequence ID" value="CDO93295.1"/>
    <property type="molecule type" value="Genomic_DNA"/>
</dbReference>
<evidence type="ECO:0000313" key="17">
    <source>
        <dbReference type="EMBL" id="CDO93295.1"/>
    </source>
</evidence>
<comment type="similarity">
    <text evidence="3 14">Belongs to the terpene cyclase/mutase family.</text>
</comment>
<dbReference type="PROSITE" id="PS01074">
    <property type="entry name" value="TERPENE_SYNTHASES"/>
    <property type="match status" value="1"/>
</dbReference>
<dbReference type="SFLD" id="SFLDG01016">
    <property type="entry name" value="Prenyltransferase_Like_2"/>
    <property type="match status" value="1"/>
</dbReference>
<evidence type="ECO:0000259" key="16">
    <source>
        <dbReference type="Pfam" id="PF13249"/>
    </source>
</evidence>
<feature type="domain" description="Squalene cyclase N-terminal" evidence="16">
    <location>
        <begin position="93"/>
        <end position="352"/>
    </location>
</feature>
<dbReference type="PANTHER" id="PTHR11764:SF20">
    <property type="entry name" value="LANOSTEROL SYNTHASE"/>
    <property type="match status" value="1"/>
</dbReference>
<dbReference type="GO" id="GO:0000250">
    <property type="term" value="F:lanosterol synthase activity"/>
    <property type="evidence" value="ECO:0007669"/>
    <property type="project" value="UniProtKB-EC"/>
</dbReference>
<evidence type="ECO:0000256" key="7">
    <source>
        <dbReference type="ARBA" id="ARBA00022824"/>
    </source>
</evidence>
<evidence type="ECO:0000256" key="13">
    <source>
        <dbReference type="ARBA" id="ARBA00060682"/>
    </source>
</evidence>
<protein>
    <recommendedName>
        <fullName evidence="14">Terpene cyclase/mutase family member</fullName>
        <ecNumber evidence="14">5.4.99.-</ecNumber>
    </recommendedName>
</protein>
<comment type="catalytic activity">
    <reaction evidence="12">
        <text>(S)-2,3-epoxysqualene = lanosterol</text>
        <dbReference type="Rhea" id="RHEA:14621"/>
        <dbReference type="ChEBI" id="CHEBI:15441"/>
        <dbReference type="ChEBI" id="CHEBI:16521"/>
        <dbReference type="EC" id="5.4.99.7"/>
    </reaction>
    <physiologicalReaction direction="left-to-right" evidence="12">
        <dbReference type="Rhea" id="RHEA:14622"/>
    </physiologicalReaction>
</comment>
<name>A0A0A8L5B5_9SACH</name>
<dbReference type="InterPro" id="IPR018333">
    <property type="entry name" value="Squalene_cyclase"/>
</dbReference>
<dbReference type="Pfam" id="PF13243">
    <property type="entry name" value="SQHop_cyclase_C"/>
    <property type="match status" value="1"/>
</dbReference>
<dbReference type="GO" id="GO:0006696">
    <property type="term" value="P:ergosterol biosynthetic process"/>
    <property type="evidence" value="ECO:0007669"/>
    <property type="project" value="TreeGrafter"/>
</dbReference>
<evidence type="ECO:0000256" key="10">
    <source>
        <dbReference type="ARBA" id="ARBA00023136"/>
    </source>
</evidence>
<evidence type="ECO:0000259" key="15">
    <source>
        <dbReference type="Pfam" id="PF13243"/>
    </source>
</evidence>
<evidence type="ECO:0000256" key="8">
    <source>
        <dbReference type="ARBA" id="ARBA00022955"/>
    </source>
</evidence>
<accession>A0A0A8L5B5</accession>
<dbReference type="Gene3D" id="6.20.120.20">
    <property type="match status" value="1"/>
</dbReference>
<dbReference type="Pfam" id="PF13249">
    <property type="entry name" value="SQHop_cyclase_N"/>
    <property type="match status" value="1"/>
</dbReference>
<evidence type="ECO:0000256" key="14">
    <source>
        <dbReference type="RuleBase" id="RU362003"/>
    </source>
</evidence>
<dbReference type="InterPro" id="IPR032697">
    <property type="entry name" value="SQ_cyclase_N"/>
</dbReference>
<comment type="caution">
    <text evidence="17">The sequence shown here is derived from an EMBL/GenBank/DDBJ whole genome shotgun (WGS) entry which is preliminary data.</text>
</comment>
<evidence type="ECO:0000256" key="2">
    <source>
        <dbReference type="ARBA" id="ARBA00004502"/>
    </source>
</evidence>
<dbReference type="Proteomes" id="UP000031516">
    <property type="component" value="Unassembled WGS sequence"/>
</dbReference>
<dbReference type="FunFam" id="1.50.10.20:FF:000003">
    <property type="entry name" value="Terpene cyclase/mutase family member"/>
    <property type="match status" value="1"/>
</dbReference>
<dbReference type="CDD" id="cd02892">
    <property type="entry name" value="SQCY_1"/>
    <property type="match status" value="1"/>
</dbReference>
<dbReference type="EC" id="5.4.99.-" evidence="14"/>
<organism evidence="17 18">
    <name type="scientific">Kluyveromyces dobzhanskii CBS 2104</name>
    <dbReference type="NCBI Taxonomy" id="1427455"/>
    <lineage>
        <taxon>Eukaryota</taxon>
        <taxon>Fungi</taxon>
        <taxon>Dikarya</taxon>
        <taxon>Ascomycota</taxon>
        <taxon>Saccharomycotina</taxon>
        <taxon>Saccharomycetes</taxon>
        <taxon>Saccharomycetales</taxon>
        <taxon>Saccharomycetaceae</taxon>
        <taxon>Kluyveromyces</taxon>
    </lineage>
</organism>